<dbReference type="Proteomes" id="UP000627573">
    <property type="component" value="Unassembled WGS sequence"/>
</dbReference>
<keyword evidence="3" id="KW-1185">Reference proteome</keyword>
<protein>
    <submittedName>
        <fullName evidence="2">Transposase</fullName>
    </submittedName>
</protein>
<reference evidence="2 3" key="1">
    <citation type="submission" date="2020-12" db="EMBL/GenBank/DDBJ databases">
        <title>Draft genome sequence of furan degrading bacterial strain FUR100.</title>
        <authorList>
            <person name="Woiski C."/>
        </authorList>
    </citation>
    <scope>NUCLEOTIDE SEQUENCE [LARGE SCALE GENOMIC DNA]</scope>
    <source>
        <strain evidence="2 3">FUR100</strain>
    </source>
</reference>
<evidence type="ECO:0000313" key="3">
    <source>
        <dbReference type="Proteomes" id="UP000627573"/>
    </source>
</evidence>
<sequence length="133" mass="14883">MPEHLTAAARKRHTETRARAEAALLALSNAGEPVTFAAVARSAKVSTDFLYNQPDLRTKINDLRTRRPHHRKTPEQMTEPGQQSASSAVRALSSQLKEIKRRHATEVGELRKALEVAQGENLVLRRRLGQRNS</sequence>
<accession>A0A8I0ZPS1</accession>
<dbReference type="RefSeq" id="WP_197941056.1">
    <property type="nucleotide sequence ID" value="NZ_JAECSB010000037.1"/>
</dbReference>
<dbReference type="Pfam" id="PF19776">
    <property type="entry name" value="DUF6262"/>
    <property type="match status" value="1"/>
</dbReference>
<gene>
    <name evidence="2" type="ORF">I3517_12705</name>
</gene>
<comment type="caution">
    <text evidence="2">The sequence shown here is derived from an EMBL/GenBank/DDBJ whole genome shotgun (WGS) entry which is preliminary data.</text>
</comment>
<dbReference type="InterPro" id="IPR046229">
    <property type="entry name" value="TnpC-like"/>
</dbReference>
<name>A0A8I0ZPS1_RHOER</name>
<proteinExistence type="predicted"/>
<dbReference type="EMBL" id="JAECSB010000037">
    <property type="protein sequence ID" value="MBH5143479.1"/>
    <property type="molecule type" value="Genomic_DNA"/>
</dbReference>
<feature type="compositionally biased region" description="Polar residues" evidence="1">
    <location>
        <begin position="75"/>
        <end position="88"/>
    </location>
</feature>
<organism evidence="2 3">
    <name type="scientific">Rhodococcus erythropolis</name>
    <name type="common">Arthrobacter picolinophilus</name>
    <dbReference type="NCBI Taxonomy" id="1833"/>
    <lineage>
        <taxon>Bacteria</taxon>
        <taxon>Bacillati</taxon>
        <taxon>Actinomycetota</taxon>
        <taxon>Actinomycetes</taxon>
        <taxon>Mycobacteriales</taxon>
        <taxon>Nocardiaceae</taxon>
        <taxon>Rhodococcus</taxon>
        <taxon>Rhodococcus erythropolis group</taxon>
    </lineage>
</organism>
<dbReference type="AlphaFoldDB" id="A0A8I0ZPS1"/>
<evidence type="ECO:0000256" key="1">
    <source>
        <dbReference type="SAM" id="MobiDB-lite"/>
    </source>
</evidence>
<evidence type="ECO:0000313" key="2">
    <source>
        <dbReference type="EMBL" id="MBH5143479.1"/>
    </source>
</evidence>
<feature type="region of interest" description="Disordered" evidence="1">
    <location>
        <begin position="59"/>
        <end position="88"/>
    </location>
</feature>